<evidence type="ECO:0000256" key="1">
    <source>
        <dbReference type="SAM" id="SignalP"/>
    </source>
</evidence>
<dbReference type="OrthoDB" id="7428302at2"/>
<dbReference type="PATRIC" id="fig|1581420.6.peg.790"/>
<feature type="signal peptide" evidence="1">
    <location>
        <begin position="1"/>
        <end position="21"/>
    </location>
</feature>
<dbReference type="SUPFAM" id="SSF47781">
    <property type="entry name" value="RuvA domain 2-like"/>
    <property type="match status" value="1"/>
</dbReference>
<comment type="caution">
    <text evidence="2">The sequence shown here is derived from an EMBL/GenBank/DDBJ whole genome shotgun (WGS) entry which is preliminary data.</text>
</comment>
<feature type="chain" id="PRO_5002580687" evidence="1">
    <location>
        <begin position="22"/>
        <end position="166"/>
    </location>
</feature>
<dbReference type="Proteomes" id="UP000053464">
    <property type="component" value="Unassembled WGS sequence"/>
</dbReference>
<organism evidence="2 3">
    <name type="scientific">Aurantiacibacter luteus</name>
    <dbReference type="NCBI Taxonomy" id="1581420"/>
    <lineage>
        <taxon>Bacteria</taxon>
        <taxon>Pseudomonadati</taxon>
        <taxon>Pseudomonadota</taxon>
        <taxon>Alphaproteobacteria</taxon>
        <taxon>Sphingomonadales</taxon>
        <taxon>Erythrobacteraceae</taxon>
        <taxon>Aurantiacibacter</taxon>
    </lineage>
</organism>
<protein>
    <submittedName>
        <fullName evidence="2">Uncharacterized protein</fullName>
    </submittedName>
</protein>
<evidence type="ECO:0000313" key="2">
    <source>
        <dbReference type="EMBL" id="KLE35572.1"/>
    </source>
</evidence>
<proteinExistence type="predicted"/>
<keyword evidence="3" id="KW-1185">Reference proteome</keyword>
<keyword evidence="1" id="KW-0732">Signal</keyword>
<name>A0A0G9MXQ7_9SPHN</name>
<gene>
    <name evidence="2" type="ORF">AAW00_03910</name>
</gene>
<dbReference type="STRING" id="1581420.AAW00_03910"/>
<dbReference type="InterPro" id="IPR010994">
    <property type="entry name" value="RuvA_2-like"/>
</dbReference>
<sequence>MRKIILSTALASTALALTACGDAPETTMDDRVAENSIDVPEAPEASGVMDASTVTAEQLAAAGVSQEAAAAIVAGQPYANVTAFNEVLMQSMTEEQAAALRANVFVPVNLNTATRDELALIPGIDDRMIHEFEEYVPYDDMAEFDREIGKYVDADEVARYRQYVTL</sequence>
<dbReference type="RefSeq" id="WP_047002975.1">
    <property type="nucleotide sequence ID" value="NZ_LBHB01000001.1"/>
</dbReference>
<reference evidence="2 3" key="1">
    <citation type="submission" date="2015-04" db="EMBL/GenBank/DDBJ databases">
        <title>The draft genome sequence of Erythrobacter luteus KA37.</title>
        <authorList>
            <person name="Zhuang L."/>
            <person name="Liu Y."/>
            <person name="Shao Z."/>
        </authorList>
    </citation>
    <scope>NUCLEOTIDE SEQUENCE [LARGE SCALE GENOMIC DNA]</scope>
    <source>
        <strain evidence="2 3">KA37</strain>
    </source>
</reference>
<dbReference type="Gene3D" id="1.10.150.320">
    <property type="entry name" value="Photosystem II 12 kDa extrinsic protein"/>
    <property type="match status" value="1"/>
</dbReference>
<dbReference type="AlphaFoldDB" id="A0A0G9MXQ7"/>
<dbReference type="EMBL" id="LBHB01000001">
    <property type="protein sequence ID" value="KLE35572.1"/>
    <property type="molecule type" value="Genomic_DNA"/>
</dbReference>
<evidence type="ECO:0000313" key="3">
    <source>
        <dbReference type="Proteomes" id="UP000053464"/>
    </source>
</evidence>
<dbReference type="PROSITE" id="PS51257">
    <property type="entry name" value="PROKAR_LIPOPROTEIN"/>
    <property type="match status" value="1"/>
</dbReference>
<accession>A0A0G9MXQ7</accession>